<keyword evidence="3" id="KW-0436">Ligase</keyword>
<comment type="caution">
    <text evidence="12">The sequence shown here is derived from an EMBL/GenBank/DDBJ whole genome shotgun (WGS) entry which is preliminary data.</text>
</comment>
<dbReference type="PIRSF" id="PIRSF001554">
    <property type="entry name" value="SucCS_beta"/>
    <property type="match status" value="1"/>
</dbReference>
<dbReference type="SUPFAM" id="SSF52210">
    <property type="entry name" value="Succinyl-CoA synthetase domains"/>
    <property type="match status" value="1"/>
</dbReference>
<gene>
    <name evidence="12" type="ORF">BO94DRAFT_583284</name>
</gene>
<evidence type="ECO:0000256" key="3">
    <source>
        <dbReference type="ARBA" id="ARBA00022598"/>
    </source>
</evidence>
<dbReference type="GO" id="GO:0005739">
    <property type="term" value="C:mitochondrion"/>
    <property type="evidence" value="ECO:0007669"/>
    <property type="project" value="TreeGrafter"/>
</dbReference>
<feature type="domain" description="ATP-citrate synthase/succinyl-CoA ligase C-terminal" evidence="10">
    <location>
        <begin position="263"/>
        <end position="381"/>
    </location>
</feature>
<keyword evidence="5" id="KW-0547">Nucleotide-binding</keyword>
<dbReference type="GO" id="GO:0004775">
    <property type="term" value="F:succinate-CoA ligase (ADP-forming) activity"/>
    <property type="evidence" value="ECO:0007669"/>
    <property type="project" value="TreeGrafter"/>
</dbReference>
<evidence type="ECO:0000259" key="10">
    <source>
        <dbReference type="Pfam" id="PF00549"/>
    </source>
</evidence>
<name>A0A317X3A4_9EURO</name>
<dbReference type="GO" id="GO:0005524">
    <property type="term" value="F:ATP binding"/>
    <property type="evidence" value="ECO:0007669"/>
    <property type="project" value="UniProtKB-KW"/>
</dbReference>
<evidence type="ECO:0000256" key="9">
    <source>
        <dbReference type="SAM" id="MobiDB-lite"/>
    </source>
</evidence>
<dbReference type="RefSeq" id="XP_025469804.1">
    <property type="nucleotide sequence ID" value="XM_025615548.1"/>
</dbReference>
<dbReference type="UniPathway" id="UPA00223">
    <property type="reaction ID" value="UER00999"/>
</dbReference>
<dbReference type="InterPro" id="IPR017866">
    <property type="entry name" value="Succ-CoA_synthase_bsu_CS"/>
</dbReference>
<evidence type="ECO:0000256" key="2">
    <source>
        <dbReference type="ARBA" id="ARBA00022532"/>
    </source>
</evidence>
<evidence type="ECO:0000256" key="7">
    <source>
        <dbReference type="ARBA" id="ARBA00022842"/>
    </source>
</evidence>
<evidence type="ECO:0000313" key="13">
    <source>
        <dbReference type="Proteomes" id="UP000246702"/>
    </source>
</evidence>
<dbReference type="InterPro" id="IPR013650">
    <property type="entry name" value="ATP-grasp_succ-CoA_synth-type"/>
</dbReference>
<feature type="domain" description="ATP-grasp fold succinyl-CoA synthetase-type" evidence="11">
    <location>
        <begin position="66"/>
        <end position="203"/>
    </location>
</feature>
<dbReference type="Pfam" id="PF08442">
    <property type="entry name" value="ATP-grasp_2"/>
    <property type="match status" value="1"/>
</dbReference>
<keyword evidence="6" id="KW-0067">ATP-binding</keyword>
<keyword evidence="13" id="KW-1185">Reference proteome</keyword>
<dbReference type="PANTHER" id="PTHR11815:SF1">
    <property type="entry name" value="SUCCINATE--COA LIGASE [ADP-FORMING] SUBUNIT BETA, MITOCHONDRIAL"/>
    <property type="match status" value="1"/>
</dbReference>
<dbReference type="Proteomes" id="UP000246702">
    <property type="component" value="Unassembled WGS sequence"/>
</dbReference>
<dbReference type="GO" id="GO:0006104">
    <property type="term" value="P:succinyl-CoA metabolic process"/>
    <property type="evidence" value="ECO:0007669"/>
    <property type="project" value="TreeGrafter"/>
</dbReference>
<keyword evidence="7" id="KW-0460">Magnesium</keyword>
<dbReference type="FunFam" id="3.40.50.261:FF:000001">
    <property type="entry name" value="Succinate--CoA ligase [ADP-forming] subunit beta"/>
    <property type="match status" value="1"/>
</dbReference>
<evidence type="ECO:0000256" key="1">
    <source>
        <dbReference type="ARBA" id="ARBA00005064"/>
    </source>
</evidence>
<evidence type="ECO:0000256" key="4">
    <source>
        <dbReference type="ARBA" id="ARBA00022723"/>
    </source>
</evidence>
<dbReference type="InterPro" id="IPR013815">
    <property type="entry name" value="ATP_grasp_subdomain_1"/>
</dbReference>
<proteinExistence type="predicted"/>
<dbReference type="InterPro" id="IPR016102">
    <property type="entry name" value="Succinyl-CoA_synth-like"/>
</dbReference>
<dbReference type="InterPro" id="IPR005811">
    <property type="entry name" value="SUCC_ACL_C"/>
</dbReference>
<organism evidence="12 13">
    <name type="scientific">Aspergillus sclerotioniger CBS 115572</name>
    <dbReference type="NCBI Taxonomy" id="1450535"/>
    <lineage>
        <taxon>Eukaryota</taxon>
        <taxon>Fungi</taxon>
        <taxon>Dikarya</taxon>
        <taxon>Ascomycota</taxon>
        <taxon>Pezizomycotina</taxon>
        <taxon>Eurotiomycetes</taxon>
        <taxon>Eurotiomycetidae</taxon>
        <taxon>Eurotiales</taxon>
        <taxon>Aspergillaceae</taxon>
        <taxon>Aspergillus</taxon>
        <taxon>Aspergillus subgen. Circumdati</taxon>
    </lineage>
</organism>
<keyword evidence="4" id="KW-0479">Metal-binding</keyword>
<sequence>MSFVQTFGPRASQQILSLLRFSRPTQRRWLSIQGYQAQNILQQAGIPVATGEIARSTGVAGDCRRSAESPGEARTIASRKLSHRPNARQNKASELPVDKPQTTEGTTLKTEFYLAITVDREHYCPVIIVSRKDDVRIGELGRHNARRVHIDYSKGITDDTVRSIIKTLALEQGLTKNLHSLLEGLYDTFISKDATLLEINHVVKTDQNTFVCSDPNFTIDDASAPRQPDIFSIKADEQEHPTETEAKKHGLVYVHLDGNIGTIVNGAGLAMATNDVISYYGGKSANFLDAGGQATTETMVKAFQIVLADHWVKVIFVNIYGGIIRCDMVATSIIQAADRLGLLRCPIVVRLQGTNSEEGQRMISESGLNLIAESDFGRAAKVAVETANSV</sequence>
<reference evidence="12 13" key="1">
    <citation type="submission" date="2016-12" db="EMBL/GenBank/DDBJ databases">
        <title>The genomes of Aspergillus section Nigri reveals drivers in fungal speciation.</title>
        <authorList>
            <consortium name="DOE Joint Genome Institute"/>
            <person name="Vesth T.C."/>
            <person name="Nybo J."/>
            <person name="Theobald S."/>
            <person name="Brandl J."/>
            <person name="Frisvad J.C."/>
            <person name="Nielsen K.F."/>
            <person name="Lyhne E.K."/>
            <person name="Kogle M.E."/>
            <person name="Kuo A."/>
            <person name="Riley R."/>
            <person name="Clum A."/>
            <person name="Nolan M."/>
            <person name="Lipzen A."/>
            <person name="Salamov A."/>
            <person name="Henrissat B."/>
            <person name="Wiebenga A."/>
            <person name="De Vries R.P."/>
            <person name="Grigoriev I.V."/>
            <person name="Mortensen U.H."/>
            <person name="Andersen M.R."/>
            <person name="Baker S.E."/>
        </authorList>
    </citation>
    <scope>NUCLEOTIDE SEQUENCE [LARGE SCALE GENOMIC DNA]</scope>
    <source>
        <strain evidence="12 13">CBS 115572</strain>
    </source>
</reference>
<keyword evidence="2" id="KW-0816">Tricarboxylic acid cycle</keyword>
<dbReference type="OrthoDB" id="1664372at2759"/>
<accession>A0A317X3A4</accession>
<evidence type="ECO:0008006" key="14">
    <source>
        <dbReference type="Google" id="ProtNLM"/>
    </source>
</evidence>
<evidence type="ECO:0000313" key="12">
    <source>
        <dbReference type="EMBL" id="PWY93043.1"/>
    </source>
</evidence>
<protein>
    <recommendedName>
        <fullName evidence="14">Succinyl-CoA synthetase beta chain</fullName>
    </recommendedName>
</protein>
<dbReference type="Gene3D" id="3.30.1490.20">
    <property type="entry name" value="ATP-grasp fold, A domain"/>
    <property type="match status" value="1"/>
</dbReference>
<evidence type="ECO:0000256" key="5">
    <source>
        <dbReference type="ARBA" id="ARBA00022741"/>
    </source>
</evidence>
<dbReference type="EMBL" id="MSFK01000007">
    <property type="protein sequence ID" value="PWY93043.1"/>
    <property type="molecule type" value="Genomic_DNA"/>
</dbReference>
<dbReference type="Gene3D" id="3.40.50.261">
    <property type="entry name" value="Succinyl-CoA synthetase domains"/>
    <property type="match status" value="1"/>
</dbReference>
<comment type="pathway">
    <text evidence="1">Carbohydrate metabolism; tricarboxylic acid cycle; succinate from succinyl-CoA (ligase route): step 1/1.</text>
</comment>
<evidence type="ECO:0000256" key="6">
    <source>
        <dbReference type="ARBA" id="ARBA00022840"/>
    </source>
</evidence>
<feature type="region of interest" description="Disordered" evidence="9">
    <location>
        <begin position="61"/>
        <end position="102"/>
    </location>
</feature>
<dbReference type="PROSITE" id="PS01217">
    <property type="entry name" value="SUCCINYL_COA_LIG_3"/>
    <property type="match status" value="1"/>
</dbReference>
<dbReference type="Pfam" id="PF00549">
    <property type="entry name" value="Ligase_CoA"/>
    <property type="match status" value="1"/>
</dbReference>
<dbReference type="GO" id="GO:0042709">
    <property type="term" value="C:succinate-CoA ligase complex"/>
    <property type="evidence" value="ECO:0007669"/>
    <property type="project" value="TreeGrafter"/>
</dbReference>
<dbReference type="GO" id="GO:0046872">
    <property type="term" value="F:metal ion binding"/>
    <property type="evidence" value="ECO:0007669"/>
    <property type="project" value="UniProtKB-KW"/>
</dbReference>
<dbReference type="STRING" id="1450535.A0A317X3A4"/>
<dbReference type="InterPro" id="IPR005809">
    <property type="entry name" value="Succ_CoA_ligase-like_bsu"/>
</dbReference>
<keyword evidence="8" id="KW-0809">Transit peptide</keyword>
<dbReference type="PANTHER" id="PTHR11815">
    <property type="entry name" value="SUCCINYL-COA SYNTHETASE BETA CHAIN"/>
    <property type="match status" value="1"/>
</dbReference>
<evidence type="ECO:0000256" key="8">
    <source>
        <dbReference type="ARBA" id="ARBA00022946"/>
    </source>
</evidence>
<dbReference type="GO" id="GO:0006099">
    <property type="term" value="P:tricarboxylic acid cycle"/>
    <property type="evidence" value="ECO:0007669"/>
    <property type="project" value="UniProtKB-UniPathway"/>
</dbReference>
<dbReference type="SUPFAM" id="SSF56059">
    <property type="entry name" value="Glutathione synthetase ATP-binding domain-like"/>
    <property type="match status" value="1"/>
</dbReference>
<dbReference type="GeneID" id="37117691"/>
<dbReference type="AlphaFoldDB" id="A0A317X3A4"/>
<dbReference type="Gene3D" id="3.30.470.20">
    <property type="entry name" value="ATP-grasp fold, B domain"/>
    <property type="match status" value="1"/>
</dbReference>
<evidence type="ECO:0000259" key="11">
    <source>
        <dbReference type="Pfam" id="PF08442"/>
    </source>
</evidence>